<dbReference type="AlphaFoldDB" id="S8DL30"/>
<dbReference type="OrthoDB" id="2205812at2759"/>
<dbReference type="eggNOG" id="ENOG502SCY7">
    <property type="taxonomic scope" value="Eukaryota"/>
</dbReference>
<evidence type="ECO:0008006" key="3">
    <source>
        <dbReference type="Google" id="ProtNLM"/>
    </source>
</evidence>
<dbReference type="HOGENOM" id="CLU_077575_1_0_1"/>
<dbReference type="STRING" id="743788.S8DL30"/>
<protein>
    <recommendedName>
        <fullName evidence="3">Reverse transcriptase domain-containing protein</fullName>
    </recommendedName>
</protein>
<dbReference type="InParanoid" id="S8DL30"/>
<gene>
    <name evidence="1" type="ORF">FOMPIDRAFT_26257</name>
</gene>
<keyword evidence="2" id="KW-1185">Reference proteome</keyword>
<name>S8DL30_FOMSC</name>
<evidence type="ECO:0000313" key="2">
    <source>
        <dbReference type="Proteomes" id="UP000015241"/>
    </source>
</evidence>
<dbReference type="Proteomes" id="UP000015241">
    <property type="component" value="Unassembled WGS sequence"/>
</dbReference>
<reference evidence="1 2" key="1">
    <citation type="journal article" date="2012" name="Science">
        <title>The Paleozoic origin of enzymatic lignin decomposition reconstructed from 31 fungal genomes.</title>
        <authorList>
            <person name="Floudas D."/>
            <person name="Binder M."/>
            <person name="Riley R."/>
            <person name="Barry K."/>
            <person name="Blanchette R.A."/>
            <person name="Henrissat B."/>
            <person name="Martinez A.T."/>
            <person name="Otillar R."/>
            <person name="Spatafora J.W."/>
            <person name="Yadav J.S."/>
            <person name="Aerts A."/>
            <person name="Benoit I."/>
            <person name="Boyd A."/>
            <person name="Carlson A."/>
            <person name="Copeland A."/>
            <person name="Coutinho P.M."/>
            <person name="de Vries R.P."/>
            <person name="Ferreira P."/>
            <person name="Findley K."/>
            <person name="Foster B."/>
            <person name="Gaskell J."/>
            <person name="Glotzer D."/>
            <person name="Gorecki P."/>
            <person name="Heitman J."/>
            <person name="Hesse C."/>
            <person name="Hori C."/>
            <person name="Igarashi K."/>
            <person name="Jurgens J.A."/>
            <person name="Kallen N."/>
            <person name="Kersten P."/>
            <person name="Kohler A."/>
            <person name="Kuees U."/>
            <person name="Kumar T.K.A."/>
            <person name="Kuo A."/>
            <person name="LaButti K."/>
            <person name="Larrondo L.F."/>
            <person name="Lindquist E."/>
            <person name="Ling A."/>
            <person name="Lombard V."/>
            <person name="Lucas S."/>
            <person name="Lundell T."/>
            <person name="Martin R."/>
            <person name="McLaughlin D.J."/>
            <person name="Morgenstern I."/>
            <person name="Morin E."/>
            <person name="Murat C."/>
            <person name="Nagy L.G."/>
            <person name="Nolan M."/>
            <person name="Ohm R.A."/>
            <person name="Patyshakuliyeva A."/>
            <person name="Rokas A."/>
            <person name="Ruiz-Duenas F.J."/>
            <person name="Sabat G."/>
            <person name="Salamov A."/>
            <person name="Samejima M."/>
            <person name="Schmutz J."/>
            <person name="Slot J.C."/>
            <person name="St John F."/>
            <person name="Stenlid J."/>
            <person name="Sun H."/>
            <person name="Sun S."/>
            <person name="Syed K."/>
            <person name="Tsang A."/>
            <person name="Wiebenga A."/>
            <person name="Young D."/>
            <person name="Pisabarro A."/>
            <person name="Eastwood D.C."/>
            <person name="Martin F."/>
            <person name="Cullen D."/>
            <person name="Grigoriev I.V."/>
            <person name="Hibbett D.S."/>
        </authorList>
    </citation>
    <scope>NUCLEOTIDE SEQUENCE</scope>
    <source>
        <strain evidence="2">FP-58527</strain>
    </source>
</reference>
<accession>S8DL30</accession>
<sequence>LRKSPIRGFQIPGAARGLVASLFAFADDTSTFLAATDRWSTIWIVIGRWCRGSRAKFNTGKTEVIPVGRPEYRAAVLEHRSISGVEGDEHERIPDDIHIVPDGEAVRILGAWVGNGVEQIAIWAPAIKKIKDFLERWGRCHPSMGGKRSIVQMGPGGISQYLTSVQGMPAQIEKELTKLIRSFMWGERTP</sequence>
<feature type="non-terminal residue" evidence="1">
    <location>
        <position position="190"/>
    </location>
</feature>
<dbReference type="EMBL" id="KE504274">
    <property type="protein sequence ID" value="EPS93462.1"/>
    <property type="molecule type" value="Genomic_DNA"/>
</dbReference>
<feature type="non-terminal residue" evidence="1">
    <location>
        <position position="1"/>
    </location>
</feature>
<organism evidence="1 2">
    <name type="scientific">Fomitopsis schrenkii</name>
    <name type="common">Brown rot fungus</name>
    <dbReference type="NCBI Taxonomy" id="2126942"/>
    <lineage>
        <taxon>Eukaryota</taxon>
        <taxon>Fungi</taxon>
        <taxon>Dikarya</taxon>
        <taxon>Basidiomycota</taxon>
        <taxon>Agaricomycotina</taxon>
        <taxon>Agaricomycetes</taxon>
        <taxon>Polyporales</taxon>
        <taxon>Fomitopsis</taxon>
    </lineage>
</organism>
<proteinExistence type="predicted"/>
<evidence type="ECO:0000313" key="1">
    <source>
        <dbReference type="EMBL" id="EPS93462.1"/>
    </source>
</evidence>